<dbReference type="eggNOG" id="ENOG502SPV5">
    <property type="taxonomic scope" value="Eukaryota"/>
</dbReference>
<dbReference type="EMBL" id="CM000606">
    <property type="protein sequence ID" value="EEC50761.1"/>
    <property type="molecule type" value="Genomic_DNA"/>
</dbReference>
<gene>
    <name evidence="3" type="ORF">PHATRDRAFT_43454</name>
</gene>
<feature type="region of interest" description="Disordered" evidence="1">
    <location>
        <begin position="127"/>
        <end position="200"/>
    </location>
</feature>
<dbReference type="RefSeq" id="XP_002177947.1">
    <property type="nucleotide sequence ID" value="XM_002177911.1"/>
</dbReference>
<dbReference type="GO" id="GO:0003677">
    <property type="term" value="F:DNA binding"/>
    <property type="evidence" value="ECO:0007669"/>
    <property type="project" value="InterPro"/>
</dbReference>
<dbReference type="InterPro" id="IPR001739">
    <property type="entry name" value="Methyl_CpG_DNA-bd"/>
</dbReference>
<evidence type="ECO:0000259" key="2">
    <source>
        <dbReference type="PROSITE" id="PS50982"/>
    </source>
</evidence>
<feature type="compositionally biased region" description="Acidic residues" evidence="1">
    <location>
        <begin position="127"/>
        <end position="136"/>
    </location>
</feature>
<evidence type="ECO:0000313" key="3">
    <source>
        <dbReference type="EMBL" id="EEC50761.1"/>
    </source>
</evidence>
<dbReference type="GeneID" id="7197523"/>
<sequence>MPDTSLNDKLSDAASSDSDVEFVCVRQRVTSIEDGRDVYYSVPLTNTTTSSSLSASKTKPGVEGTKASANGGNSIVRARPSRGRLQSRNPFTTNAHIPYAKSLASTVTSHSLRPGSAADQAILLEDSSGEDEDADGLESSNGSEKHSVNSKQLIVHDSSESEGDYEEWDRQKQNLKYSPNSRAHYPSANNPSNGDHGISQHGYRHLQRLARDDDHQMTSTGDPQRRNVETKAGQSLLFIDSEPLIEVNDDDDESDENLMDDCHFQRMLLSSPTQRPSTREEVKAQRRLVAQTIGSPNRSTPARRCNEAVIQSPSRTLWVSHSQRRKSMKNEPSPAAQPKLGLIRQRTSPAKARVNLTQPPKIGRSNRALFKDDREKPATPKKTQRQYHLEKSQEEKRLLQELRQIARAPQMREELRSNPTIASGVDETRGVSPQDQNGEKEGSSEGKKFSDTALRTLMSENDSELSSHGSKIGTSGSGDGATVSLEQLDLEWGLDENENDASAQKIEVVFEDDSTVESRQESNILSVEDQSALSQQRRLWKSQRLSAYFGSYEGVMPLLEVQNTHDDIPPVDVDTELPETMHFVKHLCKSRIGSTTGLPIWDFVVHGGCDNILYCFTVKAKQSRIPQSGNGLFFTFNKALQLKPQFAALAGESLKQRVYFEAECNRDLEFVATNGCRTSLGLTGSDLDSAHGKAYVAETMTNLKGVHDNSNTIFNLKLVGEDLHYDFGEEPIPDGIGFLGKYREIDYVLDKGIKYSSKEGSIELGLYGPFRPEDRKIEPLFTAKNWILSFSPQEWPFEAAEPLYNHVQILDITSDSTGEPHETARKNLPMYVNEIGYSGSRQQNVFIMNRDGRSSTYYIKVDNAMKQGETIELLTNYKKGYEAVRERHGYGWRNVHGTLKSDICSFPTQLSRNFDERDDFIHLVDMTAFVDLFEILLFIKEEIWQPINSLKSEVFSAESKTLGALTSKQWVALRRLHWLRDKVNSRLSDQRENLCIASADDFPLLPVLDFAESLLDELQWSSFTDDLQLIKQQSNCEAEVTYRSLERELVEEVCFELKDVIVLPLNSSMWCPIARDLIQNLSLQVASMTQTSGEKKELQDQSLVAVLFAEAGKAGEKVRVATLDELSFDCGLEPGFVLPGSMQASLSKLQLSGAFFLDHSTAPKGYIAAVASRLGYYDALEVAGLESHSAEWFDDQSCEQTCFMCSGNYDCENVALTSLASIPKFASHLVGKEFGLNRTWYLVWQVAFVVHSFASKFVTPREYSLTRLCDMLNLELDLMEFAVRRGIRVRSMDEFKGRVKIAETRDNAIAQPVNRRLETNLDLSKDSRKLTRKQNNSKSSRKAARAPTDKTSVYTAKGGLASNGGRPPALLIWEGVPNESLHWPSGWTKRVFQRQSGKTKGSTDNYWYSPLRQFKLRSLVEVHGFLQLLDTCNGDEDTAIMLFKKK</sequence>
<dbReference type="KEGG" id="pti:PHATRDRAFT_43454"/>
<feature type="region of interest" description="Disordered" evidence="1">
    <location>
        <begin position="1324"/>
        <end position="1359"/>
    </location>
</feature>
<dbReference type="PaxDb" id="2850-Phatr43454"/>
<evidence type="ECO:0000256" key="1">
    <source>
        <dbReference type="SAM" id="MobiDB-lite"/>
    </source>
</evidence>
<organism evidence="3 4">
    <name type="scientific">Phaeodactylum tricornutum (strain CCAP 1055/1)</name>
    <dbReference type="NCBI Taxonomy" id="556484"/>
    <lineage>
        <taxon>Eukaryota</taxon>
        <taxon>Sar</taxon>
        <taxon>Stramenopiles</taxon>
        <taxon>Ochrophyta</taxon>
        <taxon>Bacillariophyta</taxon>
        <taxon>Bacillariophyceae</taxon>
        <taxon>Bacillariophycidae</taxon>
        <taxon>Naviculales</taxon>
        <taxon>Phaeodactylaceae</taxon>
        <taxon>Phaeodactylum</taxon>
    </lineage>
</organism>
<feature type="compositionally biased region" description="Polar residues" evidence="1">
    <location>
        <begin position="174"/>
        <end position="193"/>
    </location>
</feature>
<reference evidence="4" key="2">
    <citation type="submission" date="2008-08" db="EMBL/GenBank/DDBJ databases">
        <authorList>
            <consortium name="Diatom Consortium"/>
            <person name="Grigoriev I."/>
            <person name="Grimwood J."/>
            <person name="Kuo A."/>
            <person name="Otillar R.P."/>
            <person name="Salamov A."/>
            <person name="Detter J.C."/>
            <person name="Lindquist E."/>
            <person name="Shapiro H."/>
            <person name="Lucas S."/>
            <person name="Glavina del Rio T."/>
            <person name="Pitluck S."/>
            <person name="Rokhsar D."/>
            <person name="Bowler C."/>
        </authorList>
    </citation>
    <scope>GENOME REANNOTATION</scope>
    <source>
        <strain evidence="4">CCAP 1055/1</strain>
    </source>
</reference>
<dbReference type="InterPro" id="IPR016177">
    <property type="entry name" value="DNA-bd_dom_sf"/>
</dbReference>
<evidence type="ECO:0000313" key="4">
    <source>
        <dbReference type="Proteomes" id="UP000000759"/>
    </source>
</evidence>
<dbReference type="InParanoid" id="B7FSA3"/>
<dbReference type="SUPFAM" id="SSF54171">
    <property type="entry name" value="DNA-binding domain"/>
    <property type="match status" value="1"/>
</dbReference>
<feature type="compositionally biased region" description="Polar residues" evidence="1">
    <location>
        <begin position="458"/>
        <end position="474"/>
    </location>
</feature>
<feature type="region of interest" description="Disordered" evidence="1">
    <location>
        <begin position="315"/>
        <end position="395"/>
    </location>
</feature>
<protein>
    <recommendedName>
        <fullName evidence="2">MBD domain-containing protein</fullName>
    </recommendedName>
</protein>
<feature type="domain" description="MBD" evidence="2">
    <location>
        <begin position="1373"/>
        <end position="1446"/>
    </location>
</feature>
<dbReference type="OrthoDB" id="57231at2759"/>
<feature type="compositionally biased region" description="Basic and acidic residues" evidence="1">
    <location>
        <begin position="369"/>
        <end position="378"/>
    </location>
</feature>
<feature type="compositionally biased region" description="Polar residues" evidence="1">
    <location>
        <begin position="84"/>
        <end position="93"/>
    </location>
</feature>
<feature type="region of interest" description="Disordered" evidence="1">
    <location>
        <begin position="408"/>
        <end position="480"/>
    </location>
</feature>
<keyword evidence="4" id="KW-1185">Reference proteome</keyword>
<dbReference type="PROSITE" id="PS50982">
    <property type="entry name" value="MBD"/>
    <property type="match status" value="1"/>
</dbReference>
<dbReference type="Proteomes" id="UP000000759">
    <property type="component" value="Chromosome 2"/>
</dbReference>
<feature type="region of interest" description="Disordered" evidence="1">
    <location>
        <begin position="215"/>
        <end position="235"/>
    </location>
</feature>
<proteinExistence type="predicted"/>
<name>B7FSA3_PHATC</name>
<feature type="region of interest" description="Disordered" evidence="1">
    <location>
        <begin position="44"/>
        <end position="93"/>
    </location>
</feature>
<accession>B7FSA3</accession>
<reference evidence="3 4" key="1">
    <citation type="journal article" date="2008" name="Nature">
        <title>The Phaeodactylum genome reveals the evolutionary history of diatom genomes.</title>
        <authorList>
            <person name="Bowler C."/>
            <person name="Allen A.E."/>
            <person name="Badger J.H."/>
            <person name="Grimwood J."/>
            <person name="Jabbari K."/>
            <person name="Kuo A."/>
            <person name="Maheswari U."/>
            <person name="Martens C."/>
            <person name="Maumus F."/>
            <person name="Otillar R.P."/>
            <person name="Rayko E."/>
            <person name="Salamov A."/>
            <person name="Vandepoele K."/>
            <person name="Beszteri B."/>
            <person name="Gruber A."/>
            <person name="Heijde M."/>
            <person name="Katinka M."/>
            <person name="Mock T."/>
            <person name="Valentin K."/>
            <person name="Verret F."/>
            <person name="Berges J.A."/>
            <person name="Brownlee C."/>
            <person name="Cadoret J.P."/>
            <person name="Chiovitti A."/>
            <person name="Choi C.J."/>
            <person name="Coesel S."/>
            <person name="De Martino A."/>
            <person name="Detter J.C."/>
            <person name="Durkin C."/>
            <person name="Falciatore A."/>
            <person name="Fournet J."/>
            <person name="Haruta M."/>
            <person name="Huysman M.J."/>
            <person name="Jenkins B.D."/>
            <person name="Jiroutova K."/>
            <person name="Jorgensen R.E."/>
            <person name="Joubert Y."/>
            <person name="Kaplan A."/>
            <person name="Kroger N."/>
            <person name="Kroth P.G."/>
            <person name="La Roche J."/>
            <person name="Lindquist E."/>
            <person name="Lommer M."/>
            <person name="Martin-Jezequel V."/>
            <person name="Lopez P.J."/>
            <person name="Lucas S."/>
            <person name="Mangogna M."/>
            <person name="McGinnis K."/>
            <person name="Medlin L.K."/>
            <person name="Montsant A."/>
            <person name="Oudot-Le Secq M.P."/>
            <person name="Napoli C."/>
            <person name="Obornik M."/>
            <person name="Parker M.S."/>
            <person name="Petit J.L."/>
            <person name="Porcel B.M."/>
            <person name="Poulsen N."/>
            <person name="Robison M."/>
            <person name="Rychlewski L."/>
            <person name="Rynearson T.A."/>
            <person name="Schmutz J."/>
            <person name="Shapiro H."/>
            <person name="Siaut M."/>
            <person name="Stanley M."/>
            <person name="Sussman M.R."/>
            <person name="Taylor A.R."/>
            <person name="Vardi A."/>
            <person name="von Dassow P."/>
            <person name="Vyverman W."/>
            <person name="Willis A."/>
            <person name="Wyrwicz L.S."/>
            <person name="Rokhsar D.S."/>
            <person name="Weissenbach J."/>
            <person name="Armbrust E.V."/>
            <person name="Green B.R."/>
            <person name="Van de Peer Y."/>
            <person name="Grigoriev I.V."/>
        </authorList>
    </citation>
    <scope>NUCLEOTIDE SEQUENCE [LARGE SCALE GENOMIC DNA]</scope>
    <source>
        <strain evidence="3 4">CCAP 1055/1</strain>
    </source>
</reference>
<feature type="compositionally biased region" description="Basic and acidic residues" evidence="1">
    <location>
        <begin position="437"/>
        <end position="450"/>
    </location>
</feature>
<dbReference type="Gene3D" id="3.30.890.10">
    <property type="entry name" value="Methyl-cpg-binding Protein 2, Chain A"/>
    <property type="match status" value="1"/>
</dbReference>
<feature type="compositionally biased region" description="Low complexity" evidence="1">
    <location>
        <begin position="44"/>
        <end position="59"/>
    </location>
</feature>
<dbReference type="HOGENOM" id="CLU_251602_0_0_1"/>